<dbReference type="SUPFAM" id="SSF55608">
    <property type="entry name" value="Homing endonucleases"/>
    <property type="match status" value="2"/>
</dbReference>
<dbReference type="PANTHER" id="PTHR36181:SF4">
    <property type="entry name" value="LAGLIDADG ENDONUCLEASE"/>
    <property type="match status" value="1"/>
</dbReference>
<comment type="caution">
    <text evidence="3">The sequence shown here is derived from an EMBL/GenBank/DDBJ whole genome shotgun (WGS) entry which is preliminary data.</text>
</comment>
<feature type="transmembrane region" description="Helical" evidence="1">
    <location>
        <begin position="6"/>
        <end position="26"/>
    </location>
</feature>
<dbReference type="InterPro" id="IPR004860">
    <property type="entry name" value="LAGLIDADG_dom"/>
</dbReference>
<dbReference type="RefSeq" id="XP_040614262.1">
    <property type="nucleotide sequence ID" value="XM_040767394.1"/>
</dbReference>
<dbReference type="GO" id="GO:0005739">
    <property type="term" value="C:mitochondrion"/>
    <property type="evidence" value="ECO:0007669"/>
    <property type="project" value="UniProtKB-ARBA"/>
</dbReference>
<dbReference type="EMBL" id="AWTV01000012">
    <property type="protein sequence ID" value="KIH86252.1"/>
    <property type="molecule type" value="Genomic_DNA"/>
</dbReference>
<gene>
    <name evidence="3" type="ORF">SPBR_09268</name>
</gene>
<organism evidence="3 4">
    <name type="scientific">Sporothrix brasiliensis 5110</name>
    <dbReference type="NCBI Taxonomy" id="1398154"/>
    <lineage>
        <taxon>Eukaryota</taxon>
        <taxon>Fungi</taxon>
        <taxon>Dikarya</taxon>
        <taxon>Ascomycota</taxon>
        <taxon>Pezizomycotina</taxon>
        <taxon>Sordariomycetes</taxon>
        <taxon>Sordariomycetidae</taxon>
        <taxon>Ophiostomatales</taxon>
        <taxon>Ophiostomataceae</taxon>
        <taxon>Sporothrix</taxon>
    </lineage>
</organism>
<evidence type="ECO:0000259" key="2">
    <source>
        <dbReference type="Pfam" id="PF00961"/>
    </source>
</evidence>
<proteinExistence type="predicted"/>
<dbReference type="Pfam" id="PF00961">
    <property type="entry name" value="LAGLIDADG_1"/>
    <property type="match status" value="2"/>
</dbReference>
<feature type="domain" description="Homing endonuclease LAGLIDADG" evidence="2">
    <location>
        <begin position="313"/>
        <end position="412"/>
    </location>
</feature>
<dbReference type="Gene3D" id="3.10.28.10">
    <property type="entry name" value="Homing endonucleases"/>
    <property type="match status" value="2"/>
</dbReference>
<dbReference type="PANTHER" id="PTHR36181">
    <property type="entry name" value="INTRON-ENCODED ENDONUCLEASE AI3-RELATED"/>
    <property type="match status" value="1"/>
</dbReference>
<dbReference type="InterPro" id="IPR027434">
    <property type="entry name" value="Homing_endonucl"/>
</dbReference>
<name>A0A0C2IMN6_9PEZI</name>
<feature type="domain" description="Homing endonuclease LAGLIDADG" evidence="2">
    <location>
        <begin position="157"/>
        <end position="254"/>
    </location>
</feature>
<dbReference type="VEuPathDB" id="FungiDB:SPBR_09268"/>
<dbReference type="FunFam" id="3.10.28.10:FF:000010">
    <property type="entry name" value="LAGLIDADG homing endonuclease I-LtrII"/>
    <property type="match status" value="1"/>
</dbReference>
<sequence>MSSLSILFILVLIIAVLFLVINLVFAPHNPKLWSGKSLYWDKLPNSGEPLKLLVLNLIWKYIGGWNNYSGIVTSQEMIEKEMGYRGSKSNKGNTLFVKEQRVDGSYIEYFNKKNFSMLRYTLVGFERSYLIKIPSNFINLKRNFSTLEYKLNPFYVTGFVDGEGSFILTIIKDNKYKSGWRVACRFVISLHKKDIMLLNSIKEFFNTGSVFYMSKDSAQYRVESLTGLDIIINHFDKYPLITKKQSDYKLFKLAHNLIKNKNHLTKDGLLELVALKAVINNGINNDLSIAFPNITTVLRPEVEEPHIMNPYWLSGFVEAEGCFSVVIFKNKTSKLGEAVKLSFIITQSIRDESLIKSLIEYLGCGNTNLDSRGTIDFKVTNFSSIKDIILPFFVKYPLIGNKKLDLLDFNEITKLMENKSHLTLEGLNKIKEIRNKMNTNRKLL</sequence>
<keyword evidence="1" id="KW-1133">Transmembrane helix</keyword>
<dbReference type="GO" id="GO:0004519">
    <property type="term" value="F:endonuclease activity"/>
    <property type="evidence" value="ECO:0007669"/>
    <property type="project" value="InterPro"/>
</dbReference>
<accession>A0A0C2IMN6</accession>
<evidence type="ECO:0000256" key="1">
    <source>
        <dbReference type="SAM" id="Phobius"/>
    </source>
</evidence>
<geneLocation type="mitochondrion" evidence="3"/>
<protein>
    <submittedName>
        <fullName evidence="3">Putative 49.1 kDa protein in ND3 intron</fullName>
    </submittedName>
</protein>
<evidence type="ECO:0000313" key="3">
    <source>
        <dbReference type="EMBL" id="KIH86252.1"/>
    </source>
</evidence>
<dbReference type="InterPro" id="IPR051289">
    <property type="entry name" value="LAGLIDADG_Endonuclease"/>
</dbReference>
<dbReference type="GeneID" id="63682315"/>
<reference evidence="3 4" key="1">
    <citation type="journal article" date="2014" name="BMC Genomics">
        <title>Comparative genomics of the major fungal agents of human and animal Sporotrichosis: Sporothrix schenckii and Sporothrix brasiliensis.</title>
        <authorList>
            <person name="Teixeira M.M."/>
            <person name="de Almeida L.G."/>
            <person name="Kubitschek-Barreira P."/>
            <person name="Alves F.L."/>
            <person name="Kioshima E.S."/>
            <person name="Abadio A.K."/>
            <person name="Fernandes L."/>
            <person name="Derengowski L.S."/>
            <person name="Ferreira K.S."/>
            <person name="Souza R.C."/>
            <person name="Ruiz J.C."/>
            <person name="de Andrade N.C."/>
            <person name="Paes H.C."/>
            <person name="Nicola A.M."/>
            <person name="Albuquerque P."/>
            <person name="Gerber A.L."/>
            <person name="Martins V.P."/>
            <person name="Peconick L.D."/>
            <person name="Neto A.V."/>
            <person name="Chaucanez C.B."/>
            <person name="Silva P.A."/>
            <person name="Cunha O.L."/>
            <person name="de Oliveira F.F."/>
            <person name="dos Santos T.C."/>
            <person name="Barros A.L."/>
            <person name="Soares M.A."/>
            <person name="de Oliveira L.M."/>
            <person name="Marini M.M."/>
            <person name="Villalobos-Duno H."/>
            <person name="Cunha M.M."/>
            <person name="de Hoog S."/>
            <person name="da Silveira J.F."/>
            <person name="Henrissat B."/>
            <person name="Nino-Vega G.A."/>
            <person name="Cisalpino P.S."/>
            <person name="Mora-Montes H.M."/>
            <person name="Almeida S.R."/>
            <person name="Stajich J.E."/>
            <person name="Lopes-Bezerra L.M."/>
            <person name="Vasconcelos A.T."/>
            <person name="Felipe M.S."/>
        </authorList>
    </citation>
    <scope>NUCLEOTIDE SEQUENCE [LARGE SCALE GENOMIC DNA]</scope>
    <source>
        <strain evidence="3 4">5110</strain>
    </source>
</reference>
<dbReference type="OrthoDB" id="5408067at2759"/>
<dbReference type="Proteomes" id="UP000031575">
    <property type="component" value="Unassembled WGS sequence"/>
</dbReference>
<keyword evidence="1" id="KW-0812">Transmembrane</keyword>
<keyword evidence="1" id="KW-0472">Membrane</keyword>
<keyword evidence="3" id="KW-0496">Mitochondrion</keyword>
<keyword evidence="4" id="KW-1185">Reference proteome</keyword>
<evidence type="ECO:0000313" key="4">
    <source>
        <dbReference type="Proteomes" id="UP000031575"/>
    </source>
</evidence>
<dbReference type="AlphaFoldDB" id="A0A0C2IMN6"/>
<dbReference type="HOGENOM" id="CLU_057749_0_0_1"/>